<feature type="transmembrane region" description="Helical" evidence="1">
    <location>
        <begin position="7"/>
        <end position="30"/>
    </location>
</feature>
<keyword evidence="1" id="KW-0812">Transmembrane</keyword>
<evidence type="ECO:0000256" key="1">
    <source>
        <dbReference type="SAM" id="Phobius"/>
    </source>
</evidence>
<name>A0A2W5UST6_9BACT</name>
<protein>
    <submittedName>
        <fullName evidence="2">Uncharacterized protein</fullName>
    </submittedName>
</protein>
<gene>
    <name evidence="2" type="ORF">DI536_15290</name>
</gene>
<proteinExistence type="predicted"/>
<accession>A0A2W5UST6</accession>
<feature type="transmembrane region" description="Helical" evidence="1">
    <location>
        <begin position="58"/>
        <end position="82"/>
    </location>
</feature>
<reference evidence="2 3" key="1">
    <citation type="submission" date="2017-08" db="EMBL/GenBank/DDBJ databases">
        <title>Infants hospitalized years apart are colonized by the same room-sourced microbial strains.</title>
        <authorList>
            <person name="Brooks B."/>
            <person name="Olm M.R."/>
            <person name="Firek B.A."/>
            <person name="Baker R."/>
            <person name="Thomas B.C."/>
            <person name="Morowitz M.J."/>
            <person name="Banfield J.F."/>
        </authorList>
    </citation>
    <scope>NUCLEOTIDE SEQUENCE [LARGE SCALE GENOMIC DNA]</scope>
    <source>
        <strain evidence="2">S2_003_000_R2_14</strain>
    </source>
</reference>
<organism evidence="2 3">
    <name type="scientific">Archangium gephyra</name>
    <dbReference type="NCBI Taxonomy" id="48"/>
    <lineage>
        <taxon>Bacteria</taxon>
        <taxon>Pseudomonadati</taxon>
        <taxon>Myxococcota</taxon>
        <taxon>Myxococcia</taxon>
        <taxon>Myxococcales</taxon>
        <taxon>Cystobacterineae</taxon>
        <taxon>Archangiaceae</taxon>
        <taxon>Archangium</taxon>
    </lineage>
</organism>
<evidence type="ECO:0000313" key="3">
    <source>
        <dbReference type="Proteomes" id="UP000249061"/>
    </source>
</evidence>
<dbReference type="AlphaFoldDB" id="A0A2W5UST6"/>
<dbReference type="Proteomes" id="UP000249061">
    <property type="component" value="Unassembled WGS sequence"/>
</dbReference>
<evidence type="ECO:0000313" key="2">
    <source>
        <dbReference type="EMBL" id="PZR12268.1"/>
    </source>
</evidence>
<keyword evidence="1" id="KW-0472">Membrane</keyword>
<dbReference type="EMBL" id="QFQP01000012">
    <property type="protein sequence ID" value="PZR12268.1"/>
    <property type="molecule type" value="Genomic_DNA"/>
</dbReference>
<keyword evidence="1" id="KW-1133">Transmembrane helix</keyword>
<sequence length="100" mass="10302">MKFLRQVLTFIVSGALAGVLIMSATGPGLVEMRTTAPSGDINTCWCAKTSRQGADMLVAYQMNATAVGAVLGLVAGIAFVIWRRKASATKLPPPPAAPAG</sequence>
<comment type="caution">
    <text evidence="2">The sequence shown here is derived from an EMBL/GenBank/DDBJ whole genome shotgun (WGS) entry which is preliminary data.</text>
</comment>